<gene>
    <name evidence="4" type="ORF">BCR36DRAFT_464141</name>
</gene>
<dbReference type="PANTHER" id="PTHR24173:SF74">
    <property type="entry name" value="ANKYRIN REPEAT DOMAIN-CONTAINING PROTEIN 16"/>
    <property type="match status" value="1"/>
</dbReference>
<feature type="repeat" description="ANK" evidence="3">
    <location>
        <begin position="74"/>
        <end position="106"/>
    </location>
</feature>
<dbReference type="OrthoDB" id="2118844at2759"/>
<dbReference type="PROSITE" id="PS50297">
    <property type="entry name" value="ANK_REP_REGION"/>
    <property type="match status" value="4"/>
</dbReference>
<protein>
    <submittedName>
        <fullName evidence="4">Ankyrin</fullName>
    </submittedName>
</protein>
<evidence type="ECO:0000256" key="2">
    <source>
        <dbReference type="ARBA" id="ARBA00023043"/>
    </source>
</evidence>
<dbReference type="Pfam" id="PF13637">
    <property type="entry name" value="Ank_4"/>
    <property type="match status" value="1"/>
</dbReference>
<keyword evidence="5" id="KW-1185">Reference proteome</keyword>
<dbReference type="Proteomes" id="UP000193719">
    <property type="component" value="Unassembled WGS sequence"/>
</dbReference>
<comment type="caution">
    <text evidence="4">The sequence shown here is derived from an EMBL/GenBank/DDBJ whole genome shotgun (WGS) entry which is preliminary data.</text>
</comment>
<dbReference type="Gene3D" id="1.25.40.20">
    <property type="entry name" value="Ankyrin repeat-containing domain"/>
    <property type="match status" value="4"/>
</dbReference>
<dbReference type="InterPro" id="IPR002110">
    <property type="entry name" value="Ankyrin_rpt"/>
</dbReference>
<keyword evidence="2 3" id="KW-0040">ANK repeat</keyword>
<proteinExistence type="predicted"/>
<reference evidence="4 5" key="2">
    <citation type="submission" date="2016-08" db="EMBL/GenBank/DDBJ databases">
        <title>Pervasive Adenine N6-methylation of Active Genes in Fungi.</title>
        <authorList>
            <consortium name="DOE Joint Genome Institute"/>
            <person name="Mondo S.J."/>
            <person name="Dannebaum R.O."/>
            <person name="Kuo R.C."/>
            <person name="Labutti K."/>
            <person name="Haridas S."/>
            <person name="Kuo A."/>
            <person name="Salamov A."/>
            <person name="Ahrendt S.R."/>
            <person name="Lipzen A."/>
            <person name="Sullivan W."/>
            <person name="Andreopoulos W.B."/>
            <person name="Clum A."/>
            <person name="Lindquist E."/>
            <person name="Daum C."/>
            <person name="Ramamoorthy G.K."/>
            <person name="Gryganskyi A."/>
            <person name="Culley D."/>
            <person name="Magnuson J.K."/>
            <person name="James T.Y."/>
            <person name="O'Malley M.A."/>
            <person name="Stajich J.E."/>
            <person name="Spatafora J.W."/>
            <person name="Visel A."/>
            <person name="Grigoriev I.V."/>
        </authorList>
    </citation>
    <scope>NUCLEOTIDE SEQUENCE [LARGE SCALE GENOMIC DNA]</scope>
    <source>
        <strain evidence="5">finn</strain>
    </source>
</reference>
<keyword evidence="1" id="KW-0677">Repeat</keyword>
<dbReference type="SMART" id="SM00248">
    <property type="entry name" value="ANK"/>
    <property type="match status" value="8"/>
</dbReference>
<feature type="repeat" description="ANK" evidence="3">
    <location>
        <begin position="212"/>
        <end position="244"/>
    </location>
</feature>
<dbReference type="EMBL" id="MCFH01000067">
    <property type="protein sequence ID" value="ORX42282.1"/>
    <property type="molecule type" value="Genomic_DNA"/>
</dbReference>
<evidence type="ECO:0000313" key="4">
    <source>
        <dbReference type="EMBL" id="ORX42282.1"/>
    </source>
</evidence>
<dbReference type="SUPFAM" id="SSF48403">
    <property type="entry name" value="Ankyrin repeat"/>
    <property type="match status" value="2"/>
</dbReference>
<dbReference type="PRINTS" id="PR01415">
    <property type="entry name" value="ANKYRIN"/>
</dbReference>
<organism evidence="4 5">
    <name type="scientific">Piromyces finnis</name>
    <dbReference type="NCBI Taxonomy" id="1754191"/>
    <lineage>
        <taxon>Eukaryota</taxon>
        <taxon>Fungi</taxon>
        <taxon>Fungi incertae sedis</taxon>
        <taxon>Chytridiomycota</taxon>
        <taxon>Chytridiomycota incertae sedis</taxon>
        <taxon>Neocallimastigomycetes</taxon>
        <taxon>Neocallimastigales</taxon>
        <taxon>Neocallimastigaceae</taxon>
        <taxon>Piromyces</taxon>
    </lineage>
</organism>
<feature type="repeat" description="ANK" evidence="3">
    <location>
        <begin position="9"/>
        <end position="41"/>
    </location>
</feature>
<dbReference type="AlphaFoldDB" id="A0A1Y1UX80"/>
<dbReference type="Pfam" id="PF12796">
    <property type="entry name" value="Ank_2"/>
    <property type="match status" value="2"/>
</dbReference>
<dbReference type="PROSITE" id="PS50088">
    <property type="entry name" value="ANK_REPEAT"/>
    <property type="match status" value="4"/>
</dbReference>
<dbReference type="InterPro" id="IPR036770">
    <property type="entry name" value="Ankyrin_rpt-contain_sf"/>
</dbReference>
<evidence type="ECO:0000256" key="3">
    <source>
        <dbReference type="PROSITE-ProRule" id="PRU00023"/>
    </source>
</evidence>
<accession>A0A1Y1UX80</accession>
<sequence>MNINIQHYNKLTPLHLAFKKVNENIIEYLINKDADLHINGEDENISLHYSCKSEKDIIKFVKYLIEEKYIQNNDGWTPLHHAYYQGNENIVKYLIEKGTNLNISDNIETAPLHFACQEEKENLDLVKYLIEKKNVDINIQEINKLIPLYYAFINGHINVVKYLIDKGTDLNISDNIGTAPLHFACQEEKENLDLVKYLIEEKNVDANVKNSFGCTPLHVACENGNINIVKYLIDKGADINIKDNYGCILLHRACLSEKESLDLVKYLIEEKKMNMNIKDSYGYLQLKYANNKHNDHIENI</sequence>
<dbReference type="STRING" id="1754191.A0A1Y1UX80"/>
<evidence type="ECO:0000313" key="5">
    <source>
        <dbReference type="Proteomes" id="UP000193719"/>
    </source>
</evidence>
<reference evidence="4 5" key="1">
    <citation type="submission" date="2016-08" db="EMBL/GenBank/DDBJ databases">
        <title>Genomes of anaerobic fungi encode conserved fungal cellulosomes for biomass hydrolysis.</title>
        <authorList>
            <consortium name="DOE Joint Genome Institute"/>
            <person name="Haitjema C.H."/>
            <person name="Gilmore S.P."/>
            <person name="Henske J.K."/>
            <person name="Solomon K.V."/>
            <person name="De Groot R."/>
            <person name="Kuo A."/>
            <person name="Mondo S.J."/>
            <person name="Salamov A.A."/>
            <person name="Labutti K."/>
            <person name="Zhao Z."/>
            <person name="Chiniquy J."/>
            <person name="Barry K."/>
            <person name="Brewer H.M."/>
            <person name="Purvine S.O."/>
            <person name="Wright A.T."/>
            <person name="Boxma B."/>
            <person name="Van Alen T."/>
            <person name="Hackstein J.H."/>
            <person name="Baker S.E."/>
            <person name="Grigoriev I.V."/>
            <person name="O'Malley M.A."/>
        </authorList>
    </citation>
    <scope>NUCLEOTIDE SEQUENCE [LARGE SCALE GENOMIC DNA]</scope>
    <source>
        <strain evidence="5">finn</strain>
    </source>
</reference>
<name>A0A1Y1UX80_9FUNG</name>
<dbReference type="PANTHER" id="PTHR24173">
    <property type="entry name" value="ANKYRIN REPEAT CONTAINING"/>
    <property type="match status" value="1"/>
</dbReference>
<evidence type="ECO:0000256" key="1">
    <source>
        <dbReference type="ARBA" id="ARBA00022737"/>
    </source>
</evidence>
<feature type="repeat" description="ANK" evidence="3">
    <location>
        <begin position="143"/>
        <end position="175"/>
    </location>
</feature>